<dbReference type="InterPro" id="IPR003661">
    <property type="entry name" value="HisK_dim/P_dom"/>
</dbReference>
<keyword evidence="5" id="KW-0418">Kinase</keyword>
<accession>A0ABT2MZT3</accession>
<evidence type="ECO:0000256" key="5">
    <source>
        <dbReference type="ARBA" id="ARBA00022777"/>
    </source>
</evidence>
<comment type="caution">
    <text evidence="9">The sequence shown here is derived from an EMBL/GenBank/DDBJ whole genome shotgun (WGS) entry which is preliminary data.</text>
</comment>
<dbReference type="CDD" id="cd16922">
    <property type="entry name" value="HATPase_EvgS-ArcB-TorS-like"/>
    <property type="match status" value="1"/>
</dbReference>
<keyword evidence="6" id="KW-0902">Two-component regulatory system</keyword>
<comment type="catalytic activity">
    <reaction evidence="1">
        <text>ATP + protein L-histidine = ADP + protein N-phospho-L-histidine.</text>
        <dbReference type="EC" id="2.7.13.3"/>
    </reaction>
</comment>
<keyword evidence="9" id="KW-0067">ATP-binding</keyword>
<dbReference type="Proteomes" id="UP001525890">
    <property type="component" value="Unassembled WGS sequence"/>
</dbReference>
<reference evidence="9 10" key="1">
    <citation type="journal article" date="2022" name="Front. Microbiol.">
        <title>High genomic differentiation and limited gene flow indicate recent cryptic speciation within the genus Laspinema (cyanobacteria).</title>
        <authorList>
            <person name="Stanojkovic A."/>
            <person name="Skoupy S."/>
            <person name="Skaloud P."/>
            <person name="Dvorak P."/>
        </authorList>
    </citation>
    <scope>NUCLEOTIDE SEQUENCE [LARGE SCALE GENOMIC DNA]</scope>
    <source>
        <strain evidence="9 10">D2a</strain>
    </source>
</reference>
<evidence type="ECO:0000313" key="10">
    <source>
        <dbReference type="Proteomes" id="UP001525890"/>
    </source>
</evidence>
<feature type="domain" description="Histidine kinase" evidence="8">
    <location>
        <begin position="364"/>
        <end position="595"/>
    </location>
</feature>
<evidence type="ECO:0000256" key="4">
    <source>
        <dbReference type="ARBA" id="ARBA00022679"/>
    </source>
</evidence>
<dbReference type="SUPFAM" id="SSF55874">
    <property type="entry name" value="ATPase domain of HSP90 chaperone/DNA topoisomerase II/histidine kinase"/>
    <property type="match status" value="1"/>
</dbReference>
<dbReference type="InterPro" id="IPR003018">
    <property type="entry name" value="GAF"/>
</dbReference>
<dbReference type="InterPro" id="IPR004358">
    <property type="entry name" value="Sig_transdc_His_kin-like_C"/>
</dbReference>
<keyword evidence="10" id="KW-1185">Reference proteome</keyword>
<evidence type="ECO:0000256" key="3">
    <source>
        <dbReference type="ARBA" id="ARBA00022553"/>
    </source>
</evidence>
<keyword evidence="7" id="KW-0175">Coiled coil</keyword>
<dbReference type="Pfam" id="PF02518">
    <property type="entry name" value="HATPase_c"/>
    <property type="match status" value="1"/>
</dbReference>
<dbReference type="InterPro" id="IPR003594">
    <property type="entry name" value="HATPase_dom"/>
</dbReference>
<evidence type="ECO:0000256" key="1">
    <source>
        <dbReference type="ARBA" id="ARBA00000085"/>
    </source>
</evidence>
<dbReference type="PANTHER" id="PTHR43047:SF72">
    <property type="entry name" value="OSMOSENSING HISTIDINE PROTEIN KINASE SLN1"/>
    <property type="match status" value="1"/>
</dbReference>
<dbReference type="Gene3D" id="1.10.287.130">
    <property type="match status" value="1"/>
</dbReference>
<dbReference type="Gene3D" id="3.30.450.40">
    <property type="match status" value="1"/>
</dbReference>
<dbReference type="SUPFAM" id="SSF55785">
    <property type="entry name" value="PYP-like sensor domain (PAS domain)"/>
    <property type="match status" value="1"/>
</dbReference>
<evidence type="ECO:0000256" key="7">
    <source>
        <dbReference type="SAM" id="Coils"/>
    </source>
</evidence>
<dbReference type="Pfam" id="PF00512">
    <property type="entry name" value="HisKA"/>
    <property type="match status" value="1"/>
</dbReference>
<proteinExistence type="predicted"/>
<dbReference type="InterPro" id="IPR035965">
    <property type="entry name" value="PAS-like_dom_sf"/>
</dbReference>
<keyword evidence="4" id="KW-0808">Transferase</keyword>
<dbReference type="InterPro" id="IPR036097">
    <property type="entry name" value="HisK_dim/P_sf"/>
</dbReference>
<name>A0ABT2MZT3_9CYAN</name>
<dbReference type="SMART" id="SM00387">
    <property type="entry name" value="HATPase_c"/>
    <property type="match status" value="1"/>
</dbReference>
<keyword evidence="3" id="KW-0597">Phosphoprotein</keyword>
<evidence type="ECO:0000256" key="6">
    <source>
        <dbReference type="ARBA" id="ARBA00023012"/>
    </source>
</evidence>
<dbReference type="InterPro" id="IPR005467">
    <property type="entry name" value="His_kinase_dom"/>
</dbReference>
<sequence>MNDSTPPAYPGSNDSSWLRSLGAQLAFTQDASGLYRGFYWSNAENYGLNPQEIVGTFVGEHFKPLSITPYLERVERVLTSRIPERFSYPFRYGDQYFLFELAISPIFPPQGEPSEVLVIGRLLPNALLWGPDERSLNPQAIASNHLDLHQKFLSSIVSSIRRTLPPGSELYQKLLGEMARKIRRTLDLNTIWNETVNGLGLALGVSRCLICPYQPGNPKVRVVAEFITPPLPPLKGRDLYLVEHPDLNQVLLTQTAVIVGPSEAIASEPESMLVVATSYQDRPNGLICLDRPGILPDPQLDANADESAQLMLLRPWSMAEIELVQELAEQVGTAIAHATLYQELEEARQKAEEISRIKSQFLANTSHELRTPLNGIIGFLKLIVDDMAEDEEEKQEFIKEAYRSAVHLLNLINDVLDIAKIEAGKMELDLVPVKLDELLTGIENHARAHGKQKNLSFQVYKPRTEDEIILYGNYQRLLQVLFNLVGNAIKFTHEGGITITAEISEYPVFFQDQEFPGMVSIAVADTGIGVSLDQQDKLFQSFSQVDGERTRQYGGTGLGLAISQRLIEAMGGEVNFYSMGEGLGSTVTFTVLLYQKPVMIFTPNSESLDLLL</sequence>
<evidence type="ECO:0000256" key="2">
    <source>
        <dbReference type="ARBA" id="ARBA00012438"/>
    </source>
</evidence>
<dbReference type="SUPFAM" id="SSF55781">
    <property type="entry name" value="GAF domain-like"/>
    <property type="match status" value="1"/>
</dbReference>
<dbReference type="InterPro" id="IPR029016">
    <property type="entry name" value="GAF-like_dom_sf"/>
</dbReference>
<dbReference type="Pfam" id="PF01590">
    <property type="entry name" value="GAF"/>
    <property type="match status" value="1"/>
</dbReference>
<dbReference type="RefSeq" id="WP_368009486.1">
    <property type="nucleotide sequence ID" value="NZ_JAMXFF010000071.1"/>
</dbReference>
<dbReference type="PROSITE" id="PS50109">
    <property type="entry name" value="HIS_KIN"/>
    <property type="match status" value="1"/>
</dbReference>
<dbReference type="EC" id="2.7.13.3" evidence="2"/>
<dbReference type="SUPFAM" id="SSF47384">
    <property type="entry name" value="Homodimeric domain of signal transducing histidine kinase"/>
    <property type="match status" value="1"/>
</dbReference>
<evidence type="ECO:0000259" key="8">
    <source>
        <dbReference type="PROSITE" id="PS50109"/>
    </source>
</evidence>
<dbReference type="PRINTS" id="PR00344">
    <property type="entry name" value="BCTRLSENSOR"/>
</dbReference>
<dbReference type="SMART" id="SM00388">
    <property type="entry name" value="HisKA"/>
    <property type="match status" value="1"/>
</dbReference>
<feature type="coiled-coil region" evidence="7">
    <location>
        <begin position="337"/>
        <end position="364"/>
    </location>
</feature>
<dbReference type="Gene3D" id="3.30.565.10">
    <property type="entry name" value="Histidine kinase-like ATPase, C-terminal domain"/>
    <property type="match status" value="1"/>
</dbReference>
<dbReference type="EMBL" id="JAMXFF010000071">
    <property type="protein sequence ID" value="MCT7970052.1"/>
    <property type="molecule type" value="Genomic_DNA"/>
</dbReference>
<dbReference type="PANTHER" id="PTHR43047">
    <property type="entry name" value="TWO-COMPONENT HISTIDINE PROTEIN KINASE"/>
    <property type="match status" value="1"/>
</dbReference>
<dbReference type="CDD" id="cd00082">
    <property type="entry name" value="HisKA"/>
    <property type="match status" value="1"/>
</dbReference>
<dbReference type="InterPro" id="IPR036890">
    <property type="entry name" value="HATPase_C_sf"/>
</dbReference>
<keyword evidence="9" id="KW-0547">Nucleotide-binding</keyword>
<organism evidence="9 10">
    <name type="scientific">Laspinema palackyanum D2a</name>
    <dbReference type="NCBI Taxonomy" id="2953684"/>
    <lineage>
        <taxon>Bacteria</taxon>
        <taxon>Bacillati</taxon>
        <taxon>Cyanobacteriota</taxon>
        <taxon>Cyanophyceae</taxon>
        <taxon>Oscillatoriophycideae</taxon>
        <taxon>Oscillatoriales</taxon>
        <taxon>Laspinemataceae</taxon>
        <taxon>Laspinema</taxon>
        <taxon>Laspinema palackyanum</taxon>
    </lineage>
</organism>
<dbReference type="GO" id="GO:0005524">
    <property type="term" value="F:ATP binding"/>
    <property type="evidence" value="ECO:0007669"/>
    <property type="project" value="UniProtKB-KW"/>
</dbReference>
<evidence type="ECO:0000313" key="9">
    <source>
        <dbReference type="EMBL" id="MCT7970052.1"/>
    </source>
</evidence>
<gene>
    <name evidence="9" type="ORF">NG799_27445</name>
</gene>
<dbReference type="SMART" id="SM00065">
    <property type="entry name" value="GAF"/>
    <property type="match status" value="1"/>
</dbReference>
<protein>
    <recommendedName>
        <fullName evidence="2">histidine kinase</fullName>
        <ecNumber evidence="2">2.7.13.3</ecNumber>
    </recommendedName>
</protein>